<protein>
    <recommendedName>
        <fullName evidence="3">HEPN domain-containing protein</fullName>
    </recommendedName>
</protein>
<dbReference type="EMBL" id="BMCT01000003">
    <property type="protein sequence ID" value="GGF66856.1"/>
    <property type="molecule type" value="Genomic_DNA"/>
</dbReference>
<proteinExistence type="predicted"/>
<evidence type="ECO:0008006" key="3">
    <source>
        <dbReference type="Google" id="ProtNLM"/>
    </source>
</evidence>
<reference evidence="1" key="1">
    <citation type="journal article" date="2014" name="Int. J. Syst. Evol. Microbiol.">
        <title>Complete genome sequence of Corynebacterium casei LMG S-19264T (=DSM 44701T), isolated from a smear-ripened cheese.</title>
        <authorList>
            <consortium name="US DOE Joint Genome Institute (JGI-PGF)"/>
            <person name="Walter F."/>
            <person name="Albersmeier A."/>
            <person name="Kalinowski J."/>
            <person name="Ruckert C."/>
        </authorList>
    </citation>
    <scope>NUCLEOTIDE SEQUENCE</scope>
    <source>
        <strain evidence="1">CCM 7897</strain>
    </source>
</reference>
<evidence type="ECO:0000313" key="2">
    <source>
        <dbReference type="Proteomes" id="UP000606044"/>
    </source>
</evidence>
<reference evidence="1" key="2">
    <citation type="submission" date="2020-09" db="EMBL/GenBank/DDBJ databases">
        <authorList>
            <person name="Sun Q."/>
            <person name="Sedlacek I."/>
        </authorList>
    </citation>
    <scope>NUCLEOTIDE SEQUENCE</scope>
    <source>
        <strain evidence="1">CCM 7897</strain>
    </source>
</reference>
<organism evidence="1 2">
    <name type="scientific">Azorhizobium oxalatiphilum</name>
    <dbReference type="NCBI Taxonomy" id="980631"/>
    <lineage>
        <taxon>Bacteria</taxon>
        <taxon>Pseudomonadati</taxon>
        <taxon>Pseudomonadota</taxon>
        <taxon>Alphaproteobacteria</taxon>
        <taxon>Hyphomicrobiales</taxon>
        <taxon>Xanthobacteraceae</taxon>
        <taxon>Azorhizobium</taxon>
    </lineage>
</organism>
<name>A0A917C130_9HYPH</name>
<keyword evidence="2" id="KW-1185">Reference proteome</keyword>
<dbReference type="Proteomes" id="UP000606044">
    <property type="component" value="Unassembled WGS sequence"/>
</dbReference>
<gene>
    <name evidence="1" type="ORF">GCM10007301_28130</name>
</gene>
<sequence length="177" mass="20286">MVETGRAMDESREIILSPSDNSLYQKLNASLQDLDSCYEFGAFILKKGWKAKPWSRGSIYLQQSAFVAAMVASYGRAVIKSRMHGKMMHFPEELLREFNEAEMAIHGRMKWLRNKIYAHSDGESYKVRPWRSSAHSDIYQNPTHEMGHEDIRLLQGMCLKVLAGIKERMAAIKAAYP</sequence>
<dbReference type="AlphaFoldDB" id="A0A917C130"/>
<evidence type="ECO:0000313" key="1">
    <source>
        <dbReference type="EMBL" id="GGF66856.1"/>
    </source>
</evidence>
<comment type="caution">
    <text evidence="1">The sequence shown here is derived from an EMBL/GenBank/DDBJ whole genome shotgun (WGS) entry which is preliminary data.</text>
</comment>
<accession>A0A917C130</accession>